<dbReference type="EMBL" id="JAATEJ010000027">
    <property type="protein sequence ID" value="NJP47172.1"/>
    <property type="molecule type" value="Genomic_DNA"/>
</dbReference>
<name>A0ABX0ZWX2_9ACTN</name>
<sequence>MSIDPSSIPNFGGQPDPDPAGNGSSVVIPDQNLVKQLLDQMELKHLVDEEGDLVAPWEEFRTYFMFRGEGEQQVFAVRTFYDRPFSVDDKPQLHEVIDDWNRRTLWPKVYTHTHDDGSVRLIGEAQLLIGLGVGLEHFVSSTVSWVRACIEFDKWVVDTLGLAKDADDVNGGGEGDGGADGSSEGEGPTEG</sequence>
<evidence type="ECO:0000313" key="2">
    <source>
        <dbReference type="EMBL" id="NJP47172.1"/>
    </source>
</evidence>
<dbReference type="RefSeq" id="WP_167986015.1">
    <property type="nucleotide sequence ID" value="NZ_JAATEJ010000027.1"/>
</dbReference>
<evidence type="ECO:0000313" key="3">
    <source>
        <dbReference type="Proteomes" id="UP000734511"/>
    </source>
</evidence>
<dbReference type="Proteomes" id="UP000734511">
    <property type="component" value="Unassembled WGS sequence"/>
</dbReference>
<reference evidence="2 3" key="1">
    <citation type="submission" date="2020-03" db="EMBL/GenBank/DDBJ databases">
        <title>WGS of actinomycetes isolated from Thailand.</title>
        <authorList>
            <person name="Thawai C."/>
        </authorList>
    </citation>
    <scope>NUCLEOTIDE SEQUENCE [LARGE SCALE GENOMIC DNA]</scope>
    <source>
        <strain evidence="2 3">PRB2-1</strain>
    </source>
</reference>
<keyword evidence="3" id="KW-1185">Reference proteome</keyword>
<organism evidence="2 3">
    <name type="scientific">Actinacidiphila epipremni</name>
    <dbReference type="NCBI Taxonomy" id="2053013"/>
    <lineage>
        <taxon>Bacteria</taxon>
        <taxon>Bacillati</taxon>
        <taxon>Actinomycetota</taxon>
        <taxon>Actinomycetes</taxon>
        <taxon>Kitasatosporales</taxon>
        <taxon>Streptomycetaceae</taxon>
        <taxon>Actinacidiphila</taxon>
    </lineage>
</organism>
<dbReference type="InterPro" id="IPR019660">
    <property type="entry name" value="Put_sensory_transdc_reg_YbjN"/>
</dbReference>
<feature type="compositionally biased region" description="Gly residues" evidence="1">
    <location>
        <begin position="170"/>
        <end position="180"/>
    </location>
</feature>
<evidence type="ECO:0000256" key="1">
    <source>
        <dbReference type="SAM" id="MobiDB-lite"/>
    </source>
</evidence>
<feature type="compositionally biased region" description="Low complexity" evidence="1">
    <location>
        <begin position="181"/>
        <end position="191"/>
    </location>
</feature>
<comment type="caution">
    <text evidence="2">The sequence shown here is derived from an EMBL/GenBank/DDBJ whole genome shotgun (WGS) entry which is preliminary data.</text>
</comment>
<accession>A0ABX0ZWX2</accession>
<protein>
    <submittedName>
        <fullName evidence="2">YbjN domain-containing protein</fullName>
    </submittedName>
</protein>
<feature type="region of interest" description="Disordered" evidence="1">
    <location>
        <begin position="1"/>
        <end position="26"/>
    </location>
</feature>
<proteinExistence type="predicted"/>
<dbReference type="Pfam" id="PF10722">
    <property type="entry name" value="YbjN"/>
    <property type="match status" value="1"/>
</dbReference>
<feature type="region of interest" description="Disordered" evidence="1">
    <location>
        <begin position="166"/>
        <end position="191"/>
    </location>
</feature>
<gene>
    <name evidence="2" type="ORF">HCN08_27765</name>
</gene>